<keyword evidence="5" id="KW-0812">Transmembrane</keyword>
<proteinExistence type="predicted"/>
<feature type="transmembrane region" description="Helical" evidence="5">
    <location>
        <begin position="42"/>
        <end position="61"/>
    </location>
</feature>
<dbReference type="EMBL" id="JAINUG010000001">
    <property type="protein sequence ID" value="KAJ8419071.1"/>
    <property type="molecule type" value="Genomic_DNA"/>
</dbReference>
<dbReference type="PANTHER" id="PTHR24092">
    <property type="entry name" value="PROBABLE PHOSPHOLIPID-TRANSPORTING ATPASE"/>
    <property type="match status" value="1"/>
</dbReference>
<keyword evidence="5" id="KW-0472">Membrane</keyword>
<organism evidence="7 8">
    <name type="scientific">Aldrovandia affinis</name>
    <dbReference type="NCBI Taxonomy" id="143900"/>
    <lineage>
        <taxon>Eukaryota</taxon>
        <taxon>Metazoa</taxon>
        <taxon>Chordata</taxon>
        <taxon>Craniata</taxon>
        <taxon>Vertebrata</taxon>
        <taxon>Euteleostomi</taxon>
        <taxon>Actinopterygii</taxon>
        <taxon>Neopterygii</taxon>
        <taxon>Teleostei</taxon>
        <taxon>Notacanthiformes</taxon>
        <taxon>Halosauridae</taxon>
        <taxon>Aldrovandia</taxon>
    </lineage>
</organism>
<name>A0AAD7TDS5_9TELE</name>
<keyword evidence="5" id="KW-1133">Transmembrane helix</keyword>
<feature type="domain" description="P-type ATPase C-terminal" evidence="6">
    <location>
        <begin position="1"/>
        <end position="143"/>
    </location>
</feature>
<comment type="subcellular location">
    <subcellularLocation>
        <location evidence="1">Membrane</location>
        <topology evidence="1">Multi-pass membrane protein</topology>
    </subcellularLocation>
</comment>
<comment type="caution">
    <text evidence="7">The sequence shown here is derived from an EMBL/GenBank/DDBJ whole genome shotgun (WGS) entry which is preliminary data.</text>
</comment>
<dbReference type="PANTHER" id="PTHR24092:SF198">
    <property type="entry name" value="PHOSPHOLIPID-TRANSPORTING ATPASE"/>
    <property type="match status" value="1"/>
</dbReference>
<sequence>QRQELFNGWQVAGTLLFSFYTSLVHFFLPLGVFHYSTLDYQTFALTVETAVIFSVTAEIILQTGFWTKFNTASLFLSLALYFVSTLILHSPGLHAAAPTDYYFPGASLNAFGNPLLWLTALVTAGTAILPSLTARAITLVLNPSDTHRVHSSGLTTLPRGPLEMQSCFQRGDPQRRSSYAMSQGQGFGRLITSGVGLHNTAPPQDRRESDLDAPHKTDTSAPMTSQ</sequence>
<feature type="region of interest" description="Disordered" evidence="4">
    <location>
        <begin position="191"/>
        <end position="226"/>
    </location>
</feature>
<evidence type="ECO:0000313" key="7">
    <source>
        <dbReference type="EMBL" id="KAJ8419071.1"/>
    </source>
</evidence>
<feature type="transmembrane region" description="Helical" evidence="5">
    <location>
        <begin position="12"/>
        <end position="36"/>
    </location>
</feature>
<dbReference type="Pfam" id="PF16212">
    <property type="entry name" value="PhoLip_ATPase_C"/>
    <property type="match status" value="1"/>
</dbReference>
<gene>
    <name evidence="7" type="ORF">AAFF_G00005700</name>
</gene>
<evidence type="ECO:0000256" key="1">
    <source>
        <dbReference type="ARBA" id="ARBA00004141"/>
    </source>
</evidence>
<evidence type="ECO:0000313" key="8">
    <source>
        <dbReference type="Proteomes" id="UP001221898"/>
    </source>
</evidence>
<dbReference type="GO" id="GO:0005886">
    <property type="term" value="C:plasma membrane"/>
    <property type="evidence" value="ECO:0007669"/>
    <property type="project" value="TreeGrafter"/>
</dbReference>
<feature type="non-terminal residue" evidence="7">
    <location>
        <position position="1"/>
    </location>
</feature>
<feature type="transmembrane region" description="Helical" evidence="5">
    <location>
        <begin position="73"/>
        <end position="95"/>
    </location>
</feature>
<dbReference type="GO" id="GO:0046872">
    <property type="term" value="F:metal ion binding"/>
    <property type="evidence" value="ECO:0007669"/>
    <property type="project" value="UniProtKB-KW"/>
</dbReference>
<keyword evidence="3" id="KW-0460">Magnesium</keyword>
<feature type="compositionally biased region" description="Basic and acidic residues" evidence="4">
    <location>
        <begin position="204"/>
        <end position="218"/>
    </location>
</feature>
<dbReference type="GO" id="GO:0045332">
    <property type="term" value="P:phospholipid translocation"/>
    <property type="evidence" value="ECO:0007669"/>
    <property type="project" value="TreeGrafter"/>
</dbReference>
<evidence type="ECO:0000256" key="3">
    <source>
        <dbReference type="ARBA" id="ARBA00022842"/>
    </source>
</evidence>
<evidence type="ECO:0000256" key="2">
    <source>
        <dbReference type="ARBA" id="ARBA00022723"/>
    </source>
</evidence>
<protein>
    <recommendedName>
        <fullName evidence="6">P-type ATPase C-terminal domain-containing protein</fullName>
    </recommendedName>
</protein>
<reference evidence="7" key="1">
    <citation type="journal article" date="2023" name="Science">
        <title>Genome structures resolve the early diversification of teleost fishes.</title>
        <authorList>
            <person name="Parey E."/>
            <person name="Louis A."/>
            <person name="Montfort J."/>
            <person name="Bouchez O."/>
            <person name="Roques C."/>
            <person name="Iampietro C."/>
            <person name="Lluch J."/>
            <person name="Castinel A."/>
            <person name="Donnadieu C."/>
            <person name="Desvignes T."/>
            <person name="Floi Bucao C."/>
            <person name="Jouanno E."/>
            <person name="Wen M."/>
            <person name="Mejri S."/>
            <person name="Dirks R."/>
            <person name="Jansen H."/>
            <person name="Henkel C."/>
            <person name="Chen W.J."/>
            <person name="Zahm M."/>
            <person name="Cabau C."/>
            <person name="Klopp C."/>
            <person name="Thompson A.W."/>
            <person name="Robinson-Rechavi M."/>
            <person name="Braasch I."/>
            <person name="Lecointre G."/>
            <person name="Bobe J."/>
            <person name="Postlethwait J.H."/>
            <person name="Berthelot C."/>
            <person name="Roest Crollius H."/>
            <person name="Guiguen Y."/>
        </authorList>
    </citation>
    <scope>NUCLEOTIDE SEQUENCE</scope>
    <source>
        <strain evidence="7">NC1722</strain>
    </source>
</reference>
<dbReference type="GO" id="GO:0005802">
    <property type="term" value="C:trans-Golgi network"/>
    <property type="evidence" value="ECO:0007669"/>
    <property type="project" value="TreeGrafter"/>
</dbReference>
<dbReference type="Proteomes" id="UP001221898">
    <property type="component" value="Unassembled WGS sequence"/>
</dbReference>
<dbReference type="InterPro" id="IPR032630">
    <property type="entry name" value="P_typ_ATPase_c"/>
</dbReference>
<keyword evidence="8" id="KW-1185">Reference proteome</keyword>
<dbReference type="GO" id="GO:0007030">
    <property type="term" value="P:Golgi organization"/>
    <property type="evidence" value="ECO:0007669"/>
    <property type="project" value="TreeGrafter"/>
</dbReference>
<evidence type="ECO:0000256" key="4">
    <source>
        <dbReference type="SAM" id="MobiDB-lite"/>
    </source>
</evidence>
<evidence type="ECO:0000259" key="6">
    <source>
        <dbReference type="Pfam" id="PF16212"/>
    </source>
</evidence>
<dbReference type="AlphaFoldDB" id="A0AAD7TDS5"/>
<evidence type="ECO:0000256" key="5">
    <source>
        <dbReference type="SAM" id="Phobius"/>
    </source>
</evidence>
<feature type="transmembrane region" description="Helical" evidence="5">
    <location>
        <begin position="115"/>
        <end position="141"/>
    </location>
</feature>
<keyword evidence="2" id="KW-0479">Metal-binding</keyword>
<accession>A0AAD7TDS5</accession>
<dbReference type="GO" id="GO:0140326">
    <property type="term" value="F:ATPase-coupled intramembrane lipid transporter activity"/>
    <property type="evidence" value="ECO:0007669"/>
    <property type="project" value="TreeGrafter"/>
</dbReference>